<keyword evidence="7" id="KW-0686">Riboflavin biosynthesis</keyword>
<keyword evidence="14" id="KW-1185">Reference proteome</keyword>
<dbReference type="PIRSF" id="PIRSF000498">
    <property type="entry name" value="Riboflavin_syn_A"/>
    <property type="match status" value="1"/>
</dbReference>
<dbReference type="PANTHER" id="PTHR21098:SF12">
    <property type="entry name" value="RIBOFLAVIN SYNTHASE"/>
    <property type="match status" value="1"/>
</dbReference>
<comment type="subunit">
    <text evidence="4">Homotrimer.</text>
</comment>
<gene>
    <name evidence="13" type="ORF">FQV37_2292</name>
</gene>
<dbReference type="PANTHER" id="PTHR21098">
    <property type="entry name" value="RIBOFLAVIN SYNTHASE ALPHA CHAIN"/>
    <property type="match status" value="1"/>
</dbReference>
<dbReference type="Gene3D" id="2.40.30.20">
    <property type="match status" value="2"/>
</dbReference>
<dbReference type="InterPro" id="IPR023366">
    <property type="entry name" value="ATP_synth_asu-like_sf"/>
</dbReference>
<dbReference type="InterPro" id="IPR026017">
    <property type="entry name" value="Lumazine-bd_dom"/>
</dbReference>
<dbReference type="GO" id="GO:0009231">
    <property type="term" value="P:riboflavin biosynthetic process"/>
    <property type="evidence" value="ECO:0007669"/>
    <property type="project" value="UniProtKB-KW"/>
</dbReference>
<feature type="domain" description="Lumazine-binding" evidence="12">
    <location>
        <begin position="98"/>
        <end position="195"/>
    </location>
</feature>
<dbReference type="RefSeq" id="WP_160021021.1">
    <property type="nucleotide sequence ID" value="NZ_VZIZ01000005.1"/>
</dbReference>
<dbReference type="CDD" id="cd00402">
    <property type="entry name" value="Riboflavin_synthase_like"/>
    <property type="match status" value="1"/>
</dbReference>
<evidence type="ECO:0000256" key="1">
    <source>
        <dbReference type="ARBA" id="ARBA00000968"/>
    </source>
</evidence>
<evidence type="ECO:0000313" key="14">
    <source>
        <dbReference type="Proteomes" id="UP000471465"/>
    </source>
</evidence>
<keyword evidence="9" id="KW-0677">Repeat</keyword>
<dbReference type="PROSITE" id="PS51177">
    <property type="entry name" value="LUMAZINE_BIND"/>
    <property type="match status" value="2"/>
</dbReference>
<name>A0A6N7C3L9_9GAMM</name>
<dbReference type="AlphaFoldDB" id="A0A6N7C3L9"/>
<evidence type="ECO:0000256" key="9">
    <source>
        <dbReference type="ARBA" id="ARBA00022737"/>
    </source>
</evidence>
<evidence type="ECO:0000313" key="13">
    <source>
        <dbReference type="EMBL" id="KAF0569883.1"/>
    </source>
</evidence>
<organism evidence="13 14">
    <name type="scientific">Psychrobacter nivimaris</name>
    <dbReference type="NCBI Taxonomy" id="281738"/>
    <lineage>
        <taxon>Bacteria</taxon>
        <taxon>Pseudomonadati</taxon>
        <taxon>Pseudomonadota</taxon>
        <taxon>Gammaproteobacteria</taxon>
        <taxon>Moraxellales</taxon>
        <taxon>Moraxellaceae</taxon>
        <taxon>Psychrobacter</taxon>
    </lineage>
</organism>
<dbReference type="Pfam" id="PF00677">
    <property type="entry name" value="Lum_binding"/>
    <property type="match status" value="2"/>
</dbReference>
<comment type="caution">
    <text evidence="13">The sequence shown here is derived from an EMBL/GenBank/DDBJ whole genome shotgun (WGS) entry which is preliminary data.</text>
</comment>
<dbReference type="SUPFAM" id="SSF63380">
    <property type="entry name" value="Riboflavin synthase domain-like"/>
    <property type="match status" value="2"/>
</dbReference>
<dbReference type="GO" id="GO:0004746">
    <property type="term" value="F:riboflavin synthase activity"/>
    <property type="evidence" value="ECO:0007669"/>
    <property type="project" value="UniProtKB-UniRule"/>
</dbReference>
<evidence type="ECO:0000256" key="3">
    <source>
        <dbReference type="ARBA" id="ARBA00004887"/>
    </source>
</evidence>
<dbReference type="EC" id="2.5.1.9" evidence="5 10"/>
<evidence type="ECO:0000256" key="4">
    <source>
        <dbReference type="ARBA" id="ARBA00011233"/>
    </source>
</evidence>
<dbReference type="FunFam" id="2.40.30.20:FF:000004">
    <property type="entry name" value="Riboflavin synthase, alpha subunit"/>
    <property type="match status" value="1"/>
</dbReference>
<evidence type="ECO:0000256" key="6">
    <source>
        <dbReference type="ARBA" id="ARBA00013950"/>
    </source>
</evidence>
<dbReference type="Proteomes" id="UP000471465">
    <property type="component" value="Unassembled WGS sequence"/>
</dbReference>
<dbReference type="EMBL" id="VZIZ01000005">
    <property type="protein sequence ID" value="KAF0569883.1"/>
    <property type="molecule type" value="Genomic_DNA"/>
</dbReference>
<comment type="pathway">
    <text evidence="3">Cofactor biosynthesis; riboflavin biosynthesis; riboflavin from 2-hydroxy-3-oxobutyl phosphate and 5-amino-6-(D-ribitylamino)uracil: step 2/2.</text>
</comment>
<dbReference type="NCBIfam" id="NF006767">
    <property type="entry name" value="PRK09289.1"/>
    <property type="match status" value="1"/>
</dbReference>
<comment type="function">
    <text evidence="2">Catalyzes the dismutation of two molecules of 6,7-dimethyl-8-ribityllumazine, resulting in the formation of riboflavin and 5-amino-6-(D-ribitylamino)uracil.</text>
</comment>
<evidence type="ECO:0000256" key="5">
    <source>
        <dbReference type="ARBA" id="ARBA00012827"/>
    </source>
</evidence>
<feature type="repeat" description="Lumazine-binding" evidence="11">
    <location>
        <begin position="1"/>
        <end position="97"/>
    </location>
</feature>
<evidence type="ECO:0000259" key="12">
    <source>
        <dbReference type="PROSITE" id="PS51177"/>
    </source>
</evidence>
<evidence type="ECO:0000256" key="10">
    <source>
        <dbReference type="NCBIfam" id="TIGR00187"/>
    </source>
</evidence>
<sequence>MFTGIIESVGKVKSMQATGGDIRLTVESDDLDFSDVKLGDSIASNGICLTVVELGSNYYSVDVSRETIARTALEGLKAGHTVNLEKAMLPTTRFGGHIVAGHVDGVGVVSKLQQDARSIYIEIEIPQELAHYTATKGSITVDGISLTTNLVRDNIVSLNIIPHTAQVTNIAKHWLVGNKVNIEVDIVARYLERLLNKPQSEGMNAPNPQSQITETFLADNGFMK</sequence>
<feature type="repeat" description="Lumazine-binding" evidence="11">
    <location>
        <begin position="98"/>
        <end position="195"/>
    </location>
</feature>
<dbReference type="InterPro" id="IPR001783">
    <property type="entry name" value="Lumazine-bd"/>
</dbReference>
<feature type="domain" description="Lumazine-binding" evidence="12">
    <location>
        <begin position="1"/>
        <end position="97"/>
    </location>
</feature>
<proteinExistence type="predicted"/>
<accession>A0A6N7C3L9</accession>
<protein>
    <recommendedName>
        <fullName evidence="6 10">Riboflavin synthase</fullName>
        <ecNumber evidence="5 10">2.5.1.9</ecNumber>
    </recommendedName>
</protein>
<reference evidence="13 14" key="1">
    <citation type="submission" date="2019-09" db="EMBL/GenBank/DDBJ databases">
        <title>Draft genome sequence of Psychrobacter nivimaris LAMA 639, in search for biotechnological relevant genes.</title>
        <authorList>
            <person name="Lima A.O.S."/>
            <person name="Staloch B.E.K."/>
            <person name="Freitas R.C."/>
            <person name="Niero H."/>
            <person name="Silva M.A.C."/>
        </authorList>
    </citation>
    <scope>NUCLEOTIDE SEQUENCE [LARGE SCALE GENOMIC DNA]</scope>
    <source>
        <strain evidence="13 14">LAMA 639</strain>
    </source>
</reference>
<comment type="catalytic activity">
    <reaction evidence="1">
        <text>2 6,7-dimethyl-8-(1-D-ribityl)lumazine + H(+) = 5-amino-6-(D-ribitylamino)uracil + riboflavin</text>
        <dbReference type="Rhea" id="RHEA:20772"/>
        <dbReference type="ChEBI" id="CHEBI:15378"/>
        <dbReference type="ChEBI" id="CHEBI:15934"/>
        <dbReference type="ChEBI" id="CHEBI:57986"/>
        <dbReference type="ChEBI" id="CHEBI:58201"/>
        <dbReference type="EC" id="2.5.1.9"/>
    </reaction>
</comment>
<dbReference type="NCBIfam" id="TIGR00187">
    <property type="entry name" value="ribE"/>
    <property type="match status" value="1"/>
</dbReference>
<evidence type="ECO:0000256" key="2">
    <source>
        <dbReference type="ARBA" id="ARBA00002803"/>
    </source>
</evidence>
<dbReference type="InterPro" id="IPR017938">
    <property type="entry name" value="Riboflavin_synthase-like_b-brl"/>
</dbReference>
<evidence type="ECO:0000256" key="7">
    <source>
        <dbReference type="ARBA" id="ARBA00022619"/>
    </source>
</evidence>
<keyword evidence="8 13" id="KW-0808">Transferase</keyword>
<evidence type="ECO:0000256" key="11">
    <source>
        <dbReference type="PROSITE-ProRule" id="PRU00524"/>
    </source>
</evidence>
<dbReference type="FunFam" id="2.40.30.20:FF:000003">
    <property type="entry name" value="Riboflavin synthase, alpha subunit"/>
    <property type="match status" value="1"/>
</dbReference>
<evidence type="ECO:0000256" key="8">
    <source>
        <dbReference type="ARBA" id="ARBA00022679"/>
    </source>
</evidence>